<gene>
    <name evidence="1" type="ORF">BDY21DRAFT_281204</name>
</gene>
<reference evidence="1" key="1">
    <citation type="journal article" date="2020" name="Stud. Mycol.">
        <title>101 Dothideomycetes genomes: a test case for predicting lifestyles and emergence of pathogens.</title>
        <authorList>
            <person name="Haridas S."/>
            <person name="Albert R."/>
            <person name="Binder M."/>
            <person name="Bloem J."/>
            <person name="Labutti K."/>
            <person name="Salamov A."/>
            <person name="Andreopoulos B."/>
            <person name="Baker S."/>
            <person name="Barry K."/>
            <person name="Bills G."/>
            <person name="Bluhm B."/>
            <person name="Cannon C."/>
            <person name="Castanera R."/>
            <person name="Culley D."/>
            <person name="Daum C."/>
            <person name="Ezra D."/>
            <person name="Gonzalez J."/>
            <person name="Henrissat B."/>
            <person name="Kuo A."/>
            <person name="Liang C."/>
            <person name="Lipzen A."/>
            <person name="Lutzoni F."/>
            <person name="Magnuson J."/>
            <person name="Mondo S."/>
            <person name="Nolan M."/>
            <person name="Ohm R."/>
            <person name="Pangilinan J."/>
            <person name="Park H.-J."/>
            <person name="Ramirez L."/>
            <person name="Alfaro M."/>
            <person name="Sun H."/>
            <person name="Tritt A."/>
            <person name="Yoshinaga Y."/>
            <person name="Zwiers L.-H."/>
            <person name="Turgeon B."/>
            <person name="Goodwin S."/>
            <person name="Spatafora J."/>
            <person name="Crous P."/>
            <person name="Grigoriev I."/>
        </authorList>
    </citation>
    <scope>NUCLEOTIDE SEQUENCE</scope>
    <source>
        <strain evidence="1">ATCC 16933</strain>
    </source>
</reference>
<keyword evidence="2" id="KW-1185">Reference proteome</keyword>
<evidence type="ECO:0000313" key="2">
    <source>
        <dbReference type="Proteomes" id="UP000799766"/>
    </source>
</evidence>
<organism evidence="1 2">
    <name type="scientific">Lineolata rhizophorae</name>
    <dbReference type="NCBI Taxonomy" id="578093"/>
    <lineage>
        <taxon>Eukaryota</taxon>
        <taxon>Fungi</taxon>
        <taxon>Dikarya</taxon>
        <taxon>Ascomycota</taxon>
        <taxon>Pezizomycotina</taxon>
        <taxon>Dothideomycetes</taxon>
        <taxon>Dothideomycetes incertae sedis</taxon>
        <taxon>Lineolatales</taxon>
        <taxon>Lineolataceae</taxon>
        <taxon>Lineolata</taxon>
    </lineage>
</organism>
<dbReference type="Proteomes" id="UP000799766">
    <property type="component" value="Unassembled WGS sequence"/>
</dbReference>
<dbReference type="EMBL" id="MU001674">
    <property type="protein sequence ID" value="KAF2459897.1"/>
    <property type="molecule type" value="Genomic_DNA"/>
</dbReference>
<sequence length="173" mass="18591">MAANKKRLYIALYPSGGSTGGEKRYHWALLIGPKSEAGAAVPGVQYHVKNHPLGGWAYEEKRVADVRAGTTLLARVVVAKLADEPRLVALLRAQPVVNGDPGWRCRTWVGRALAAVAADGACVGAAQLDWGVVEAFARRYVARKAAAGRYAEGEDMSKPKPTYDLLRGKEIVP</sequence>
<dbReference type="AlphaFoldDB" id="A0A6A6P7X1"/>
<dbReference type="OrthoDB" id="2679825at2759"/>
<protein>
    <submittedName>
        <fullName evidence="1">Uncharacterized protein</fullName>
    </submittedName>
</protein>
<proteinExistence type="predicted"/>
<name>A0A6A6P7X1_9PEZI</name>
<dbReference type="InterPro" id="IPR054208">
    <property type="entry name" value="DUF6914"/>
</dbReference>
<accession>A0A6A6P7X1</accession>
<dbReference type="Pfam" id="PF21858">
    <property type="entry name" value="DUF6914"/>
    <property type="match status" value="1"/>
</dbReference>
<evidence type="ECO:0000313" key="1">
    <source>
        <dbReference type="EMBL" id="KAF2459897.1"/>
    </source>
</evidence>